<dbReference type="SMART" id="SM00981">
    <property type="entry name" value="THUMP"/>
    <property type="match status" value="1"/>
</dbReference>
<evidence type="ECO:0000259" key="10">
    <source>
        <dbReference type="PROSITE" id="PS51165"/>
    </source>
</evidence>
<dbReference type="GO" id="GO:0009229">
    <property type="term" value="P:thiamine diphosphate biosynthetic process"/>
    <property type="evidence" value="ECO:0007669"/>
    <property type="project" value="UniProtKB-UniRule"/>
</dbReference>
<keyword evidence="5 9" id="KW-0547">Nucleotide-binding</keyword>
<evidence type="ECO:0000256" key="6">
    <source>
        <dbReference type="ARBA" id="ARBA00022840"/>
    </source>
</evidence>
<evidence type="ECO:0000256" key="5">
    <source>
        <dbReference type="ARBA" id="ARBA00022741"/>
    </source>
</evidence>
<evidence type="ECO:0000256" key="2">
    <source>
        <dbReference type="ARBA" id="ARBA00022490"/>
    </source>
</evidence>
<dbReference type="RefSeq" id="WP_067260022.1">
    <property type="nucleotide sequence ID" value="NZ_LWMW01000117.1"/>
</dbReference>
<protein>
    <recommendedName>
        <fullName evidence="9">Probable tRNA sulfurtransferase</fullName>
        <ecNumber evidence="9">2.8.1.4</ecNumber>
    </recommendedName>
    <alternativeName>
        <fullName evidence="9">Sulfur carrier protein ThiS sulfurtransferase</fullName>
    </alternativeName>
    <alternativeName>
        <fullName evidence="9">Thiamine biosynthesis protein ThiI</fullName>
    </alternativeName>
    <alternativeName>
        <fullName evidence="9">tRNA 4-thiouridine synthase</fullName>
    </alternativeName>
</protein>
<dbReference type="PROSITE" id="PS51165">
    <property type="entry name" value="THUMP"/>
    <property type="match status" value="1"/>
</dbReference>
<dbReference type="Gene3D" id="3.30.2130.30">
    <property type="match status" value="1"/>
</dbReference>
<evidence type="ECO:0000256" key="4">
    <source>
        <dbReference type="ARBA" id="ARBA00022679"/>
    </source>
</evidence>
<dbReference type="InterPro" id="IPR014729">
    <property type="entry name" value="Rossmann-like_a/b/a_fold"/>
</dbReference>
<evidence type="ECO:0000256" key="8">
    <source>
        <dbReference type="ARBA" id="ARBA00022977"/>
    </source>
</evidence>
<evidence type="ECO:0000256" key="3">
    <source>
        <dbReference type="ARBA" id="ARBA00022555"/>
    </source>
</evidence>
<comment type="caution">
    <text evidence="11">The sequence shown here is derived from an EMBL/GenBank/DDBJ whole genome shotgun (WGS) entry which is preliminary data.</text>
</comment>
<dbReference type="InterPro" id="IPR049962">
    <property type="entry name" value="THUMP_ThiI"/>
</dbReference>
<feature type="binding site" evidence="9">
    <location>
        <begin position="206"/>
        <end position="207"/>
    </location>
    <ligand>
        <name>ATP</name>
        <dbReference type="ChEBI" id="CHEBI:30616"/>
    </ligand>
</feature>
<evidence type="ECO:0000256" key="7">
    <source>
        <dbReference type="ARBA" id="ARBA00022884"/>
    </source>
</evidence>
<dbReference type="InterPro" id="IPR054173">
    <property type="entry name" value="ThiI_fer"/>
</dbReference>
<keyword evidence="2 9" id="KW-0963">Cytoplasm</keyword>
<dbReference type="EMBL" id="LWMW01000117">
    <property type="protein sequence ID" value="KZX15456.1"/>
    <property type="molecule type" value="Genomic_DNA"/>
</dbReference>
<dbReference type="InterPro" id="IPR049961">
    <property type="entry name" value="ThiI_N"/>
</dbReference>
<feature type="binding site" evidence="9">
    <location>
        <position position="265"/>
    </location>
    <ligand>
        <name>ATP</name>
        <dbReference type="ChEBI" id="CHEBI:30616"/>
    </ligand>
</feature>
<dbReference type="UniPathway" id="UPA00060"/>
<comment type="catalytic activity">
    <reaction evidence="9">
        <text>[ThiS sulfur-carrier protein]-C-terminal Gly-Gly-AMP + S-sulfanyl-L-cysteinyl-[cysteine desulfurase] + AH2 = [ThiS sulfur-carrier protein]-C-terminal-Gly-aminoethanethioate + L-cysteinyl-[cysteine desulfurase] + A + AMP + 2 H(+)</text>
        <dbReference type="Rhea" id="RHEA:43340"/>
        <dbReference type="Rhea" id="RHEA-COMP:12157"/>
        <dbReference type="Rhea" id="RHEA-COMP:12158"/>
        <dbReference type="Rhea" id="RHEA-COMP:12910"/>
        <dbReference type="Rhea" id="RHEA-COMP:19908"/>
        <dbReference type="ChEBI" id="CHEBI:13193"/>
        <dbReference type="ChEBI" id="CHEBI:15378"/>
        <dbReference type="ChEBI" id="CHEBI:17499"/>
        <dbReference type="ChEBI" id="CHEBI:29950"/>
        <dbReference type="ChEBI" id="CHEBI:61963"/>
        <dbReference type="ChEBI" id="CHEBI:90618"/>
        <dbReference type="ChEBI" id="CHEBI:232372"/>
        <dbReference type="ChEBI" id="CHEBI:456215"/>
    </reaction>
</comment>
<feature type="binding site" evidence="9">
    <location>
        <position position="296"/>
    </location>
    <ligand>
        <name>ATP</name>
        <dbReference type="ChEBI" id="CHEBI:30616"/>
    </ligand>
</feature>
<evidence type="ECO:0000313" key="11">
    <source>
        <dbReference type="EMBL" id="KZX15456.1"/>
    </source>
</evidence>
<dbReference type="SUPFAM" id="SSF143437">
    <property type="entry name" value="THUMP domain-like"/>
    <property type="match status" value="1"/>
</dbReference>
<dbReference type="GO" id="GO:0052837">
    <property type="term" value="P:thiazole biosynthetic process"/>
    <property type="evidence" value="ECO:0007669"/>
    <property type="project" value="TreeGrafter"/>
</dbReference>
<dbReference type="PANTHER" id="PTHR43209">
    <property type="entry name" value="TRNA SULFURTRANSFERASE"/>
    <property type="match status" value="1"/>
</dbReference>
<name>A0A166DCY3_9EURY</name>
<organism evidence="11 12">
    <name type="scientific">Methanobrevibacter cuticularis</name>
    <dbReference type="NCBI Taxonomy" id="47311"/>
    <lineage>
        <taxon>Archaea</taxon>
        <taxon>Methanobacteriati</taxon>
        <taxon>Methanobacteriota</taxon>
        <taxon>Methanomada group</taxon>
        <taxon>Methanobacteria</taxon>
        <taxon>Methanobacteriales</taxon>
        <taxon>Methanobacteriaceae</taxon>
        <taxon>Methanobrevibacter</taxon>
    </lineage>
</organism>
<evidence type="ECO:0000256" key="1">
    <source>
        <dbReference type="ARBA" id="ARBA00004496"/>
    </source>
</evidence>
<comment type="similarity">
    <text evidence="9">Belongs to the ThiI family.</text>
</comment>
<dbReference type="GO" id="GO:0002937">
    <property type="term" value="P:tRNA 4-thiouridine biosynthesis"/>
    <property type="evidence" value="ECO:0007669"/>
    <property type="project" value="TreeGrafter"/>
</dbReference>
<keyword evidence="8 9" id="KW-0784">Thiamine biosynthesis</keyword>
<reference evidence="11 12" key="1">
    <citation type="submission" date="2016-04" db="EMBL/GenBank/DDBJ databases">
        <title>Genome sequence of Methanobrevibacter cuticularis DSM 11139.</title>
        <authorList>
            <person name="Poehlein A."/>
            <person name="Seedorf H."/>
            <person name="Daniel R."/>
        </authorList>
    </citation>
    <scope>NUCLEOTIDE SEQUENCE [LARGE SCALE GENOMIC DNA]</scope>
    <source>
        <strain evidence="11 12">DSM 11139</strain>
    </source>
</reference>
<dbReference type="HAMAP" id="MF_00021">
    <property type="entry name" value="ThiI"/>
    <property type="match status" value="1"/>
</dbReference>
<gene>
    <name evidence="9 11" type="primary">thiI</name>
    <name evidence="11" type="ORF">MBCUT_14510</name>
</gene>
<sequence>MKYDLIIGRYGEVGLKSPRVRGRFERKLVSNIKSSIKCDIDVNQARFFIFPENFDDAVEKLDKIFGIVSYSPAISLTTDLDEIEKHLTKYIEELEKQGLIDSDTPFAVRCRRVGTHDLSSQEFAAFAGSVVVKKIGAPVDLTNPKIKIFLEVREGETYIFHEKIQGPGGLPLGTQGRLVALISSGIDSPVAAYLMMKRGCEITAIHFDNDPFAGPQVTENFKELINKLNEYASGSPIRTKIVKYGDYLQKCKDKAPEKLTCVLCKSGMYKLASEVAKREKALGIIDGSSVGQVASQTLPNILATRDNAEFPILSPLIGLDKVEIEKIAKKIGTFPISELNDGGCSAVPKYPETKANLERVHDAVEAINQSEEILKALDKLYS</sequence>
<dbReference type="GO" id="GO:0005524">
    <property type="term" value="F:ATP binding"/>
    <property type="evidence" value="ECO:0007669"/>
    <property type="project" value="UniProtKB-UniRule"/>
</dbReference>
<keyword evidence="12" id="KW-1185">Reference proteome</keyword>
<dbReference type="CDD" id="cd11716">
    <property type="entry name" value="THUMP_ThiI"/>
    <property type="match status" value="1"/>
</dbReference>
<proteinExistence type="inferred from homology"/>
<feature type="binding site" evidence="9">
    <location>
        <begin position="181"/>
        <end position="182"/>
    </location>
    <ligand>
        <name>ATP</name>
        <dbReference type="ChEBI" id="CHEBI:30616"/>
    </ligand>
</feature>
<dbReference type="PATRIC" id="fig|47311.3.peg.1584"/>
<comment type="catalytic activity">
    <reaction evidence="9">
        <text>[ThiI sulfur-carrier protein]-S-sulfanyl-L-cysteine + a uridine in tRNA + 2 reduced [2Fe-2S]-[ferredoxin] + ATP + H(+) = [ThiI sulfur-carrier protein]-L-cysteine + a 4-thiouridine in tRNA + 2 oxidized [2Fe-2S]-[ferredoxin] + AMP + diphosphate</text>
        <dbReference type="Rhea" id="RHEA:24176"/>
        <dbReference type="Rhea" id="RHEA-COMP:10000"/>
        <dbReference type="Rhea" id="RHEA-COMP:10001"/>
        <dbReference type="Rhea" id="RHEA-COMP:13337"/>
        <dbReference type="Rhea" id="RHEA-COMP:13338"/>
        <dbReference type="Rhea" id="RHEA-COMP:13339"/>
        <dbReference type="Rhea" id="RHEA-COMP:13340"/>
        <dbReference type="ChEBI" id="CHEBI:15378"/>
        <dbReference type="ChEBI" id="CHEBI:29950"/>
        <dbReference type="ChEBI" id="CHEBI:30616"/>
        <dbReference type="ChEBI" id="CHEBI:33019"/>
        <dbReference type="ChEBI" id="CHEBI:33737"/>
        <dbReference type="ChEBI" id="CHEBI:33738"/>
        <dbReference type="ChEBI" id="CHEBI:61963"/>
        <dbReference type="ChEBI" id="CHEBI:65315"/>
        <dbReference type="ChEBI" id="CHEBI:136798"/>
        <dbReference type="ChEBI" id="CHEBI:456215"/>
        <dbReference type="EC" id="2.8.1.4"/>
    </reaction>
</comment>
<dbReference type="InterPro" id="IPR004114">
    <property type="entry name" value="THUMP_dom"/>
</dbReference>
<dbReference type="Pfam" id="PF22025">
    <property type="entry name" value="ThiI_fer"/>
    <property type="match status" value="1"/>
</dbReference>
<dbReference type="InterPro" id="IPR003720">
    <property type="entry name" value="tRNA_STrfase"/>
</dbReference>
<dbReference type="Pfam" id="PF02926">
    <property type="entry name" value="THUMP"/>
    <property type="match status" value="1"/>
</dbReference>
<evidence type="ECO:0000313" key="12">
    <source>
        <dbReference type="Proteomes" id="UP000077275"/>
    </source>
</evidence>
<comment type="subcellular location">
    <subcellularLocation>
        <location evidence="1 9">Cytoplasm</location>
    </subcellularLocation>
</comment>
<dbReference type="Pfam" id="PF02568">
    <property type="entry name" value="ThiI"/>
    <property type="match status" value="1"/>
</dbReference>
<dbReference type="Proteomes" id="UP000077275">
    <property type="component" value="Unassembled WGS sequence"/>
</dbReference>
<keyword evidence="3 9" id="KW-0820">tRNA-binding</keyword>
<dbReference type="GO" id="GO:0000049">
    <property type="term" value="F:tRNA binding"/>
    <property type="evidence" value="ECO:0007669"/>
    <property type="project" value="UniProtKB-UniRule"/>
</dbReference>
<keyword evidence="6 9" id="KW-0067">ATP-binding</keyword>
<dbReference type="GO" id="GO:0140741">
    <property type="term" value="F:tRNA-uracil-4 sulfurtransferase activity"/>
    <property type="evidence" value="ECO:0007669"/>
    <property type="project" value="UniProtKB-EC"/>
</dbReference>
<dbReference type="OrthoDB" id="372227at2157"/>
<dbReference type="GO" id="GO:0009228">
    <property type="term" value="P:thiamine biosynthetic process"/>
    <property type="evidence" value="ECO:0007669"/>
    <property type="project" value="UniProtKB-KW"/>
</dbReference>
<accession>A0A166DCY3</accession>
<dbReference type="NCBIfam" id="TIGR00342">
    <property type="entry name" value="tRNA uracil 4-sulfurtransferase ThiI"/>
    <property type="match status" value="1"/>
</dbReference>
<comment type="function">
    <text evidence="9">Catalyzes the ATP-dependent transfer of a sulfur to tRNA to produce 4-thiouridine in position 8 of tRNAs, which functions as a near-UV photosensor. Also catalyzes the transfer of sulfur to the sulfur carrier protein ThiS, forming ThiS-thiocarboxylate. This is a step in the synthesis of thiazole, in the thiamine biosynthesis pathway. The sulfur is donated as persulfide by IscS.</text>
</comment>
<dbReference type="PANTHER" id="PTHR43209:SF1">
    <property type="entry name" value="TRNA SULFURTRANSFERASE"/>
    <property type="match status" value="1"/>
</dbReference>
<dbReference type="InterPro" id="IPR020536">
    <property type="entry name" value="ThiI_AANH"/>
</dbReference>
<evidence type="ECO:0000256" key="9">
    <source>
        <dbReference type="HAMAP-Rule" id="MF_00021"/>
    </source>
</evidence>
<feature type="domain" description="THUMP" evidence="10">
    <location>
        <begin position="55"/>
        <end position="163"/>
    </location>
</feature>
<dbReference type="CDD" id="cd01712">
    <property type="entry name" value="PPase_ThiI"/>
    <property type="match status" value="1"/>
</dbReference>
<keyword evidence="4 9" id="KW-0808">Transferase</keyword>
<dbReference type="GO" id="GO:0004810">
    <property type="term" value="F:CCA tRNA nucleotidyltransferase activity"/>
    <property type="evidence" value="ECO:0007669"/>
    <property type="project" value="InterPro"/>
</dbReference>
<dbReference type="EC" id="2.8.1.4" evidence="9"/>
<dbReference type="GO" id="GO:0005829">
    <property type="term" value="C:cytosol"/>
    <property type="evidence" value="ECO:0007669"/>
    <property type="project" value="TreeGrafter"/>
</dbReference>
<dbReference type="AlphaFoldDB" id="A0A166DCY3"/>
<dbReference type="SUPFAM" id="SSF52402">
    <property type="entry name" value="Adenine nucleotide alpha hydrolases-like"/>
    <property type="match status" value="1"/>
</dbReference>
<keyword evidence="7 9" id="KW-0694">RNA-binding</keyword>
<dbReference type="Gene3D" id="3.40.50.620">
    <property type="entry name" value="HUPs"/>
    <property type="match status" value="1"/>
</dbReference>
<dbReference type="STRING" id="47311.MBCUT_14510"/>
<comment type="pathway">
    <text evidence="9">Cofactor biosynthesis; thiamine diphosphate biosynthesis.</text>
</comment>
<dbReference type="InterPro" id="IPR050102">
    <property type="entry name" value="tRNA_sulfurtransferase_ThiI"/>
</dbReference>
<feature type="binding site" evidence="9">
    <location>
        <position position="287"/>
    </location>
    <ligand>
        <name>ATP</name>
        <dbReference type="ChEBI" id="CHEBI:30616"/>
    </ligand>
</feature>